<gene>
    <name evidence="1" type="ORF">H9964_07105</name>
</gene>
<evidence type="ECO:0000313" key="1">
    <source>
        <dbReference type="EMBL" id="HIZ73332.1"/>
    </source>
</evidence>
<reference evidence="1" key="2">
    <citation type="submission" date="2021-04" db="EMBL/GenBank/DDBJ databases">
        <authorList>
            <person name="Gilroy R."/>
        </authorList>
    </citation>
    <scope>NUCLEOTIDE SEQUENCE</scope>
    <source>
        <strain evidence="1">ChiW7-2402</strain>
    </source>
</reference>
<name>A0A9D2G6T9_9FIRM</name>
<dbReference type="AlphaFoldDB" id="A0A9D2G6T9"/>
<sequence length="133" mass="15525">MAMYFHNRYGLHDTQITKISATNDLIDLEFRNGIYNLDSTNKETDLTKCCHVLIQISNPNIETCVEIIKVKKRKLHYISLAELQEMMTHSVFEVELDLYSNFNNAIMLIGYIASHKIVFTIYESIDFRISISR</sequence>
<protein>
    <submittedName>
        <fullName evidence="1">Uncharacterized protein</fullName>
    </submittedName>
</protein>
<proteinExistence type="predicted"/>
<organism evidence="1 2">
    <name type="scientific">Candidatus Gallimonas intestinavium</name>
    <dbReference type="NCBI Taxonomy" id="2838603"/>
    <lineage>
        <taxon>Bacteria</taxon>
        <taxon>Bacillati</taxon>
        <taxon>Bacillota</taxon>
        <taxon>Clostridia</taxon>
        <taxon>Candidatus Gallimonas</taxon>
    </lineage>
</organism>
<dbReference type="Proteomes" id="UP000824102">
    <property type="component" value="Unassembled WGS sequence"/>
</dbReference>
<dbReference type="EMBL" id="DXBB01000101">
    <property type="protein sequence ID" value="HIZ73332.1"/>
    <property type="molecule type" value="Genomic_DNA"/>
</dbReference>
<accession>A0A9D2G6T9</accession>
<comment type="caution">
    <text evidence="1">The sequence shown here is derived from an EMBL/GenBank/DDBJ whole genome shotgun (WGS) entry which is preliminary data.</text>
</comment>
<reference evidence="1" key="1">
    <citation type="journal article" date="2021" name="PeerJ">
        <title>Extensive microbial diversity within the chicken gut microbiome revealed by metagenomics and culture.</title>
        <authorList>
            <person name="Gilroy R."/>
            <person name="Ravi A."/>
            <person name="Getino M."/>
            <person name="Pursley I."/>
            <person name="Horton D.L."/>
            <person name="Alikhan N.F."/>
            <person name="Baker D."/>
            <person name="Gharbi K."/>
            <person name="Hall N."/>
            <person name="Watson M."/>
            <person name="Adriaenssens E.M."/>
            <person name="Foster-Nyarko E."/>
            <person name="Jarju S."/>
            <person name="Secka A."/>
            <person name="Antonio M."/>
            <person name="Oren A."/>
            <person name="Chaudhuri R.R."/>
            <person name="La Ragione R."/>
            <person name="Hildebrand F."/>
            <person name="Pallen M.J."/>
        </authorList>
    </citation>
    <scope>NUCLEOTIDE SEQUENCE</scope>
    <source>
        <strain evidence="1">ChiW7-2402</strain>
    </source>
</reference>
<evidence type="ECO:0000313" key="2">
    <source>
        <dbReference type="Proteomes" id="UP000824102"/>
    </source>
</evidence>